<dbReference type="InterPro" id="IPR044861">
    <property type="entry name" value="IPNS-like_FE2OG_OXY"/>
</dbReference>
<reference evidence="8 9" key="1">
    <citation type="journal article" date="2018" name="IMA Fungus">
        <title>IMA Genome-F 9: Draft genome sequence of Annulohypoxylon stygium, Aspergillus mulundensis, Berkeleyomyces basicola (syn. Thielaviopsis basicola), Ceratocystis smalleyi, two Cercospora beticola strains, Coleophoma cylindrospora, Fusarium fracticaudum, Phialophora cf. hyalina, and Morchella septimelata.</title>
        <authorList>
            <person name="Wingfield B.D."/>
            <person name="Bills G.F."/>
            <person name="Dong Y."/>
            <person name="Huang W."/>
            <person name="Nel W.J."/>
            <person name="Swalarsk-Parry B.S."/>
            <person name="Vaghefi N."/>
            <person name="Wilken P.M."/>
            <person name="An Z."/>
            <person name="de Beer Z.W."/>
            <person name="De Vos L."/>
            <person name="Chen L."/>
            <person name="Duong T.A."/>
            <person name="Gao Y."/>
            <person name="Hammerbacher A."/>
            <person name="Kikkert J.R."/>
            <person name="Li Y."/>
            <person name="Li H."/>
            <person name="Li K."/>
            <person name="Li Q."/>
            <person name="Liu X."/>
            <person name="Ma X."/>
            <person name="Naidoo K."/>
            <person name="Pethybridge S.J."/>
            <person name="Sun J."/>
            <person name="Steenkamp E.T."/>
            <person name="van der Nest M.A."/>
            <person name="van Wyk S."/>
            <person name="Wingfield M.J."/>
            <person name="Xiong C."/>
            <person name="Yue Q."/>
            <person name="Zhang X."/>
        </authorList>
    </citation>
    <scope>NUCLEOTIDE SEQUENCE [LARGE SCALE GENOMIC DNA]</scope>
    <source>
        <strain evidence="8 9">BP5796</strain>
    </source>
</reference>
<keyword evidence="9" id="KW-1185">Reference proteome</keyword>
<dbReference type="Pfam" id="PF14226">
    <property type="entry name" value="DIOX_N"/>
    <property type="match status" value="1"/>
</dbReference>
<dbReference type="PANTHER" id="PTHR10209">
    <property type="entry name" value="OXIDOREDUCTASE, 2OG-FE II OXYGENASE FAMILY PROTEIN"/>
    <property type="match status" value="1"/>
</dbReference>
<dbReference type="InterPro" id="IPR005123">
    <property type="entry name" value="Oxoglu/Fe-dep_dioxygenase_dom"/>
</dbReference>
<dbReference type="Proteomes" id="UP000256328">
    <property type="component" value="Unassembled WGS sequence"/>
</dbReference>
<evidence type="ECO:0000256" key="3">
    <source>
        <dbReference type="ARBA" id="ARBA00023002"/>
    </source>
</evidence>
<evidence type="ECO:0000256" key="2">
    <source>
        <dbReference type="ARBA" id="ARBA00022723"/>
    </source>
</evidence>
<dbReference type="Gene3D" id="2.60.120.330">
    <property type="entry name" value="B-lactam Antibiotic, Isopenicillin N Synthase, Chain"/>
    <property type="match status" value="1"/>
</dbReference>
<dbReference type="InterPro" id="IPR027443">
    <property type="entry name" value="IPNS-like_sf"/>
</dbReference>
<comment type="caution">
    <text evidence="8">The sequence shown here is derived from an EMBL/GenBank/DDBJ whole genome shotgun (WGS) entry which is preliminary data.</text>
</comment>
<keyword evidence="2 5" id="KW-0479">Metal-binding</keyword>
<dbReference type="Pfam" id="PF03171">
    <property type="entry name" value="2OG-FeII_Oxy"/>
    <property type="match status" value="1"/>
</dbReference>
<feature type="region of interest" description="Disordered" evidence="6">
    <location>
        <begin position="227"/>
        <end position="262"/>
    </location>
</feature>
<dbReference type="GO" id="GO:0044283">
    <property type="term" value="P:small molecule biosynthetic process"/>
    <property type="evidence" value="ECO:0007669"/>
    <property type="project" value="UniProtKB-ARBA"/>
</dbReference>
<organism evidence="8 9">
    <name type="scientific">Coleophoma crateriformis</name>
    <dbReference type="NCBI Taxonomy" id="565419"/>
    <lineage>
        <taxon>Eukaryota</taxon>
        <taxon>Fungi</taxon>
        <taxon>Dikarya</taxon>
        <taxon>Ascomycota</taxon>
        <taxon>Pezizomycotina</taxon>
        <taxon>Leotiomycetes</taxon>
        <taxon>Helotiales</taxon>
        <taxon>Dermateaceae</taxon>
        <taxon>Coleophoma</taxon>
    </lineage>
</organism>
<evidence type="ECO:0000259" key="7">
    <source>
        <dbReference type="PROSITE" id="PS51471"/>
    </source>
</evidence>
<dbReference type="OrthoDB" id="288590at2759"/>
<evidence type="ECO:0000313" key="9">
    <source>
        <dbReference type="Proteomes" id="UP000256328"/>
    </source>
</evidence>
<dbReference type="GO" id="GO:0046872">
    <property type="term" value="F:metal ion binding"/>
    <property type="evidence" value="ECO:0007669"/>
    <property type="project" value="UniProtKB-KW"/>
</dbReference>
<protein>
    <submittedName>
        <fullName evidence="8">Clavaminate synthase-like protein</fullName>
    </submittedName>
</protein>
<keyword evidence="4 5" id="KW-0408">Iron</keyword>
<dbReference type="PROSITE" id="PS51471">
    <property type="entry name" value="FE2OG_OXY"/>
    <property type="match status" value="1"/>
</dbReference>
<dbReference type="AlphaFoldDB" id="A0A3D8T8K6"/>
<evidence type="ECO:0000313" key="8">
    <source>
        <dbReference type="EMBL" id="RDW94854.1"/>
    </source>
</evidence>
<comment type="similarity">
    <text evidence="1 5">Belongs to the iron/ascorbate-dependent oxidoreductase family.</text>
</comment>
<sequence length="369" mass="40832">MAQANGQPVQIPIIDISGAASESQVAKELVDAAVTYGFVYIKNEGKDIPVDVIDHTFDLASVGSSSRKFFSSPAEEKERCKILENNMGWSGMHTETLDAQNQRVGDFKEAMNFGEFLNGKAQQILPPALIDHENDIEQFEDYCFNLCMKILTLFGIGLEIPDSAGGRDWFASRHARSFGPSGRTLRILHYPSLPEGIDYQPEVDIRAGAHSDYGSITLLFQRPGQPGLELLPPSTNTRREDYGTTKNWTPVPVLPPGTENDPSPPILVNIGDLLDHWTKNLLKSTVHRVVFPRDAKKGGEDRYSIAYFCHPASSTVLEAVPSKRVQDQKSENDEATTAITAQEHLLGRLKASYLSLYRDDEKTEKIAAA</sequence>
<dbReference type="PANTHER" id="PTHR10209:SF886">
    <property type="entry name" value="UPF0676 PROTEIN C1494.01"/>
    <property type="match status" value="1"/>
</dbReference>
<dbReference type="SUPFAM" id="SSF51197">
    <property type="entry name" value="Clavaminate synthase-like"/>
    <property type="match status" value="1"/>
</dbReference>
<evidence type="ECO:0000256" key="5">
    <source>
        <dbReference type="RuleBase" id="RU003682"/>
    </source>
</evidence>
<evidence type="ECO:0000256" key="4">
    <source>
        <dbReference type="ARBA" id="ARBA00023004"/>
    </source>
</evidence>
<evidence type="ECO:0000256" key="1">
    <source>
        <dbReference type="ARBA" id="ARBA00008056"/>
    </source>
</evidence>
<dbReference type="InterPro" id="IPR026992">
    <property type="entry name" value="DIOX_N"/>
</dbReference>
<dbReference type="EMBL" id="PDLN01000001">
    <property type="protein sequence ID" value="RDW94854.1"/>
    <property type="molecule type" value="Genomic_DNA"/>
</dbReference>
<evidence type="ECO:0000256" key="6">
    <source>
        <dbReference type="SAM" id="MobiDB-lite"/>
    </source>
</evidence>
<dbReference type="FunFam" id="2.60.120.330:FF:000051">
    <property type="entry name" value="Clavaminate synthase-like protein"/>
    <property type="match status" value="1"/>
</dbReference>
<accession>A0A3D8T8K6</accession>
<keyword evidence="3 5" id="KW-0560">Oxidoreductase</keyword>
<dbReference type="GO" id="GO:0016491">
    <property type="term" value="F:oxidoreductase activity"/>
    <property type="evidence" value="ECO:0007669"/>
    <property type="project" value="UniProtKB-KW"/>
</dbReference>
<name>A0A3D8T8K6_9HELO</name>
<proteinExistence type="inferred from homology"/>
<feature type="domain" description="Fe2OG dioxygenase" evidence="7">
    <location>
        <begin position="180"/>
        <end position="311"/>
    </location>
</feature>
<gene>
    <name evidence="8" type="ORF">BP5796_00617</name>
</gene>